<dbReference type="EMBL" id="KU878088">
    <property type="protein sequence ID" value="AMS01255.1"/>
    <property type="molecule type" value="Genomic_DNA"/>
</dbReference>
<dbReference type="RefSeq" id="YP_009283075.1">
    <property type="nucleotide sequence ID" value="NC_031039.1"/>
</dbReference>
<protein>
    <submittedName>
        <fullName evidence="1">Uncharacterized protein</fullName>
    </submittedName>
</protein>
<dbReference type="Proteomes" id="UP000202618">
    <property type="component" value="Segment"/>
</dbReference>
<accession>A0A172JI67</accession>
<gene>
    <name evidence="1" type="ORF">AR9_g171</name>
</gene>
<evidence type="ECO:0000313" key="2">
    <source>
        <dbReference type="Proteomes" id="UP000202618"/>
    </source>
</evidence>
<proteinExistence type="predicted"/>
<dbReference type="GeneID" id="29058889"/>
<evidence type="ECO:0000313" key="1">
    <source>
        <dbReference type="EMBL" id="AMS01255.1"/>
    </source>
</evidence>
<name>A0A172JI67_BPPB1</name>
<reference evidence="1 2" key="1">
    <citation type="journal article" date="2016" name="Virology">
        <title>The genome of AR9, a giant transducing Bacillus phage encoding two multisubunit RNA polymerases.</title>
        <authorList>
            <person name="Lavysh D."/>
            <person name="Sokolova M."/>
            <person name="Minakhin L."/>
            <person name="Yakunina M."/>
            <person name="Artamonova T."/>
            <person name="Kozyavkin S."/>
            <person name="Makarova K.S."/>
            <person name="Koonin E.V."/>
            <person name="Severinov K."/>
        </authorList>
    </citation>
    <scope>NUCLEOTIDE SEQUENCE [LARGE SCALE GENOMIC DNA]</scope>
</reference>
<organism evidence="1 2">
    <name type="scientific">Bacillus phage AR9</name>
    <dbReference type="NCBI Taxonomy" id="1815509"/>
    <lineage>
        <taxon>Viruses</taxon>
        <taxon>Duplodnaviria</taxon>
        <taxon>Heunggongvirae</taxon>
        <taxon>Uroviricota</taxon>
        <taxon>Caudoviricetes</taxon>
        <taxon>Takahashivirus</taxon>
        <taxon>Bacillus phage PBS1</taxon>
    </lineage>
</organism>
<sequence>MEIIVKALTAVAEVTELETLYEHFKNGYTHILASNYQDDLCLVAKGNIEGDIIEELKNELSEEAFEELMWISKEFNLVDRFKDELYHIEVLYNEDDYLIARIKDNDYLKDIKFHVEKGD</sequence>
<dbReference type="KEGG" id="vg:29058889"/>